<proteinExistence type="predicted"/>
<evidence type="ECO:0008006" key="3">
    <source>
        <dbReference type="Google" id="ProtNLM"/>
    </source>
</evidence>
<dbReference type="AlphaFoldDB" id="A0A2K3JU26"/>
<organism evidence="1 2">
    <name type="scientific">Trifolium pratense</name>
    <name type="common">Red clover</name>
    <dbReference type="NCBI Taxonomy" id="57577"/>
    <lineage>
        <taxon>Eukaryota</taxon>
        <taxon>Viridiplantae</taxon>
        <taxon>Streptophyta</taxon>
        <taxon>Embryophyta</taxon>
        <taxon>Tracheophyta</taxon>
        <taxon>Spermatophyta</taxon>
        <taxon>Magnoliopsida</taxon>
        <taxon>eudicotyledons</taxon>
        <taxon>Gunneridae</taxon>
        <taxon>Pentapetalae</taxon>
        <taxon>rosids</taxon>
        <taxon>fabids</taxon>
        <taxon>Fabales</taxon>
        <taxon>Fabaceae</taxon>
        <taxon>Papilionoideae</taxon>
        <taxon>50 kb inversion clade</taxon>
        <taxon>NPAAA clade</taxon>
        <taxon>Hologalegina</taxon>
        <taxon>IRL clade</taxon>
        <taxon>Trifolieae</taxon>
        <taxon>Trifolium</taxon>
    </lineage>
</organism>
<reference evidence="1 2" key="1">
    <citation type="journal article" date="2014" name="Am. J. Bot.">
        <title>Genome assembly and annotation for red clover (Trifolium pratense; Fabaceae).</title>
        <authorList>
            <person name="Istvanek J."/>
            <person name="Jaros M."/>
            <person name="Krenek A."/>
            <person name="Repkova J."/>
        </authorList>
    </citation>
    <scope>NUCLEOTIDE SEQUENCE [LARGE SCALE GENOMIC DNA]</scope>
    <source>
        <strain evidence="2">cv. Tatra</strain>
        <tissue evidence="1">Young leaves</tissue>
    </source>
</reference>
<sequence length="109" mass="12595">GLWFRMLAARYGVEGGRLRDGGRRGSVWWREIARIREGDGWGACFEVGRGWVKYSLLDPDPWLDDSLVRERFGCLFELAETKSRTVANMFDLGWGADGEALEWRRQLRA</sequence>
<evidence type="ECO:0000313" key="1">
    <source>
        <dbReference type="EMBL" id="PNX57520.1"/>
    </source>
</evidence>
<reference evidence="1 2" key="2">
    <citation type="journal article" date="2017" name="Front. Plant Sci.">
        <title>Gene Classification and Mining of Molecular Markers Useful in Red Clover (Trifolium pratense) Breeding.</title>
        <authorList>
            <person name="Istvanek J."/>
            <person name="Dluhosova J."/>
            <person name="Dluhos P."/>
            <person name="Patkova L."/>
            <person name="Nedelnik J."/>
            <person name="Repkova J."/>
        </authorList>
    </citation>
    <scope>NUCLEOTIDE SEQUENCE [LARGE SCALE GENOMIC DNA]</scope>
    <source>
        <strain evidence="2">cv. Tatra</strain>
        <tissue evidence="1">Young leaves</tissue>
    </source>
</reference>
<dbReference type="EMBL" id="ASHM01123943">
    <property type="protein sequence ID" value="PNX57520.1"/>
    <property type="molecule type" value="Genomic_DNA"/>
</dbReference>
<evidence type="ECO:0000313" key="2">
    <source>
        <dbReference type="Proteomes" id="UP000236291"/>
    </source>
</evidence>
<comment type="caution">
    <text evidence="1">The sequence shown here is derived from an EMBL/GenBank/DDBJ whole genome shotgun (WGS) entry which is preliminary data.</text>
</comment>
<gene>
    <name evidence="1" type="ORF">L195_g058736</name>
</gene>
<dbReference type="Proteomes" id="UP000236291">
    <property type="component" value="Unassembled WGS sequence"/>
</dbReference>
<feature type="non-terminal residue" evidence="1">
    <location>
        <position position="1"/>
    </location>
</feature>
<dbReference type="PANTHER" id="PTHR36617">
    <property type="entry name" value="PROTEIN, PUTATIVE-RELATED"/>
    <property type="match status" value="1"/>
</dbReference>
<dbReference type="PANTHER" id="PTHR36617:SF5">
    <property type="entry name" value="OS05G0421675 PROTEIN"/>
    <property type="match status" value="1"/>
</dbReference>
<protein>
    <recommendedName>
        <fullName evidence="3">Receptor-like kinase</fullName>
    </recommendedName>
</protein>
<name>A0A2K3JU26_TRIPR</name>
<accession>A0A2K3JU26</accession>